<evidence type="ECO:0000313" key="1">
    <source>
        <dbReference type="EMBL" id="GAF77781.1"/>
    </source>
</evidence>
<reference evidence="1" key="1">
    <citation type="journal article" date="2014" name="Front. Microbiol.">
        <title>High frequency of phylogenetically diverse reductive dehalogenase-homologous genes in deep subseafloor sedimentary metagenomes.</title>
        <authorList>
            <person name="Kawai M."/>
            <person name="Futagami T."/>
            <person name="Toyoda A."/>
            <person name="Takaki Y."/>
            <person name="Nishi S."/>
            <person name="Hori S."/>
            <person name="Arai W."/>
            <person name="Tsubouchi T."/>
            <person name="Morono Y."/>
            <person name="Uchiyama I."/>
            <person name="Ito T."/>
            <person name="Fujiyama A."/>
            <person name="Inagaki F."/>
            <person name="Takami H."/>
        </authorList>
    </citation>
    <scope>NUCLEOTIDE SEQUENCE</scope>
    <source>
        <strain evidence="1">Expedition CK06-06</strain>
    </source>
</reference>
<sequence>WDAEIKQQGLHLKYDPQLVQIDLSLTNKIPRVLQDLNDILRFPDAKRLEIYNTFVEAGEITALSDAVKELPKPIKDKIDAELQHELDFYQTKWEKLCHICVLISKEQEFRLLGLVERKPKGSTYYVDFDNGDDTHDGTHTAETDSNEDGPWATLDKCGSTLTAGDIAIVRRGMTQTVSADLAFTNSGTLVAPITIEADYADSWGDDSVAGETATLIFGSKTVTFADDISGDIAAHDWIYEATEDNTLFAYEVASVSGGSNEIVTLYLPYKGAISGAGKTINIMPDNPIWNTAAGSYQVNLDGDNYWKFQGIHFRGTHSNGNVEFDGCTGFVFKDCIFTGNNSASDIALRATDDAPQIYVKKCRSYDEHFYVDSGGAGSAIGVFEDCLFDANSIAACAGVDLGTWTRIKIIDCEFANTVYDIRCDSAIKNNPIVRTRNCIFSGSTDEIENQTYLPFSGVYVEDYDATVGDNRQYLGLATADSTPV</sequence>
<dbReference type="AlphaFoldDB" id="X0SRJ8"/>
<feature type="non-terminal residue" evidence="1">
    <location>
        <position position="1"/>
    </location>
</feature>
<dbReference type="EMBL" id="BARS01003114">
    <property type="protein sequence ID" value="GAF77781.1"/>
    <property type="molecule type" value="Genomic_DNA"/>
</dbReference>
<dbReference type="Gene3D" id="2.160.20.10">
    <property type="entry name" value="Single-stranded right-handed beta-helix, Pectin lyase-like"/>
    <property type="match status" value="1"/>
</dbReference>
<evidence type="ECO:0008006" key="2">
    <source>
        <dbReference type="Google" id="ProtNLM"/>
    </source>
</evidence>
<dbReference type="InterPro" id="IPR011050">
    <property type="entry name" value="Pectin_lyase_fold/virulence"/>
</dbReference>
<dbReference type="SUPFAM" id="SSF51126">
    <property type="entry name" value="Pectin lyase-like"/>
    <property type="match status" value="1"/>
</dbReference>
<comment type="caution">
    <text evidence="1">The sequence shown here is derived from an EMBL/GenBank/DDBJ whole genome shotgun (WGS) entry which is preliminary data.</text>
</comment>
<accession>X0SRJ8</accession>
<protein>
    <recommendedName>
        <fullName evidence="2">Right handed beta helix domain-containing protein</fullName>
    </recommendedName>
</protein>
<proteinExistence type="predicted"/>
<gene>
    <name evidence="1" type="ORF">S01H1_05999</name>
</gene>
<name>X0SRJ8_9ZZZZ</name>
<feature type="non-terminal residue" evidence="1">
    <location>
        <position position="484"/>
    </location>
</feature>
<organism evidence="1">
    <name type="scientific">marine sediment metagenome</name>
    <dbReference type="NCBI Taxonomy" id="412755"/>
    <lineage>
        <taxon>unclassified sequences</taxon>
        <taxon>metagenomes</taxon>
        <taxon>ecological metagenomes</taxon>
    </lineage>
</organism>
<dbReference type="InterPro" id="IPR012334">
    <property type="entry name" value="Pectin_lyas_fold"/>
</dbReference>